<accession>A0ABR4N5R1</accession>
<evidence type="ECO:0000256" key="6">
    <source>
        <dbReference type="SAM" id="Phobius"/>
    </source>
</evidence>
<proteinExistence type="predicted"/>
<evidence type="ECO:0000256" key="4">
    <source>
        <dbReference type="ARBA" id="ARBA00023136"/>
    </source>
</evidence>
<dbReference type="Proteomes" id="UP001527925">
    <property type="component" value="Unassembled WGS sequence"/>
</dbReference>
<dbReference type="Pfam" id="PF03124">
    <property type="entry name" value="EXS"/>
    <property type="match status" value="2"/>
</dbReference>
<evidence type="ECO:0000256" key="3">
    <source>
        <dbReference type="ARBA" id="ARBA00022989"/>
    </source>
</evidence>
<reference evidence="8 9" key="1">
    <citation type="submission" date="2023-09" db="EMBL/GenBank/DDBJ databases">
        <title>Pangenome analysis of Batrachochytrium dendrobatidis and related Chytrids.</title>
        <authorList>
            <person name="Yacoub M.N."/>
            <person name="Stajich J.E."/>
            <person name="James T.Y."/>
        </authorList>
    </citation>
    <scope>NUCLEOTIDE SEQUENCE [LARGE SCALE GENOMIC DNA]</scope>
    <source>
        <strain evidence="8 9">JEL0888</strain>
    </source>
</reference>
<name>A0ABR4N5R1_9FUNG</name>
<evidence type="ECO:0000313" key="8">
    <source>
        <dbReference type="EMBL" id="KAL2914804.1"/>
    </source>
</evidence>
<evidence type="ECO:0000259" key="7">
    <source>
        <dbReference type="PROSITE" id="PS51380"/>
    </source>
</evidence>
<evidence type="ECO:0000256" key="1">
    <source>
        <dbReference type="ARBA" id="ARBA00004141"/>
    </source>
</evidence>
<keyword evidence="2 6" id="KW-0812">Transmembrane</keyword>
<dbReference type="EMBL" id="JADGIZ020000030">
    <property type="protein sequence ID" value="KAL2914804.1"/>
    <property type="molecule type" value="Genomic_DNA"/>
</dbReference>
<dbReference type="InterPro" id="IPR004342">
    <property type="entry name" value="EXS_C"/>
</dbReference>
<gene>
    <name evidence="8" type="primary">ERD1</name>
    <name evidence="8" type="ORF">HK105_205735</name>
</gene>
<evidence type="ECO:0000313" key="9">
    <source>
        <dbReference type="Proteomes" id="UP001527925"/>
    </source>
</evidence>
<evidence type="ECO:0000256" key="5">
    <source>
        <dbReference type="SAM" id="MobiDB-lite"/>
    </source>
</evidence>
<keyword evidence="9" id="KW-1185">Reference proteome</keyword>
<organism evidence="8 9">
    <name type="scientific">Polyrhizophydium stewartii</name>
    <dbReference type="NCBI Taxonomy" id="2732419"/>
    <lineage>
        <taxon>Eukaryota</taxon>
        <taxon>Fungi</taxon>
        <taxon>Fungi incertae sedis</taxon>
        <taxon>Chytridiomycota</taxon>
        <taxon>Chytridiomycota incertae sedis</taxon>
        <taxon>Chytridiomycetes</taxon>
        <taxon>Rhizophydiales</taxon>
        <taxon>Rhizophydiales incertae sedis</taxon>
        <taxon>Polyrhizophydium</taxon>
    </lineage>
</organism>
<keyword evidence="4 6" id="KW-0472">Membrane</keyword>
<feature type="domain" description="EXS" evidence="7">
    <location>
        <begin position="350"/>
        <end position="701"/>
    </location>
</feature>
<sequence>MGWLTFNRLLAVVFAAGFVALLAVQFEDWATATLSLPVYFHVVLLLNLGLWCWATNLHVLNLLGVDTYALLEGSAPLSVLPTAAAAPSARPLASSPASLEPDAPGGGGGVPGLSSAVEIGAEFGQPSTSASLGSGNVAGSGVPWASPKSVLDRLTTPARPKTAAGGTLTRHASTIRATYAMAAGFTLVTLLSLWLFEVCADAWGEERAEFIPLALYALALFVAFNPWKIVFHHERFKFMRSLSRSAFGGLWSAVPFCDVVLSDILTSFSRVVGDLQLVFCDLVLSPDASAHPGSGPAATRKHLQGMRAAAPPLMEPLDEDQNDFDASFDPEVMDQPQGLLARETSPVELASVQSQISFFEILAPLLIAYAAHRCSAFGEYNLTKDPKQKRRHLANALKYLSSLPVIYASYLINRLRVMSHSDAPLSSDEHTTRFNAAVGLWIVLSVINSLYSLYWDVAVDWGLGTSFFDSVASQMLARIKAQAARLFRYQRIASVQGDAAPPARRGAVSRFLLAVWRRASTALGLGSAGLRSPPPPTQGSSPVASIYHSGTSGSLTSRRSRTHSDDDSSGASADAVLGRNAAHALLRPTLFFRFTGPYYAAITIDVILRLSWIARVKLLYRLGSVHGHNADSVSRYVIDAQIVGTLAATDLALKTLEIVRRWVWVFFRVEREWVVTTGVASLAVPLGALGTAASSGLDQAA</sequence>
<dbReference type="PANTHER" id="PTHR10783:SF46">
    <property type="entry name" value="PROTEIN ERD1 HOMOLOG 2"/>
    <property type="match status" value="1"/>
</dbReference>
<dbReference type="PANTHER" id="PTHR10783">
    <property type="entry name" value="XENOTROPIC AND POLYTROPIC RETROVIRUS RECEPTOR 1-RELATED"/>
    <property type="match status" value="1"/>
</dbReference>
<feature type="transmembrane region" description="Helical" evidence="6">
    <location>
        <begin position="433"/>
        <end position="454"/>
    </location>
</feature>
<feature type="transmembrane region" description="Helical" evidence="6">
    <location>
        <begin position="36"/>
        <end position="54"/>
    </location>
</feature>
<protein>
    <submittedName>
        <fullName evidence="8">Protein-ER retention protein</fullName>
    </submittedName>
</protein>
<comment type="subcellular location">
    <subcellularLocation>
        <location evidence="1">Membrane</location>
        <topology evidence="1">Multi-pass membrane protein</topology>
    </subcellularLocation>
</comment>
<comment type="caution">
    <text evidence="8">The sequence shown here is derived from an EMBL/GenBank/DDBJ whole genome shotgun (WGS) entry which is preliminary data.</text>
</comment>
<keyword evidence="3 6" id="KW-1133">Transmembrane helix</keyword>
<dbReference type="PROSITE" id="PS51380">
    <property type="entry name" value="EXS"/>
    <property type="match status" value="1"/>
</dbReference>
<feature type="transmembrane region" description="Helical" evidence="6">
    <location>
        <begin position="211"/>
        <end position="231"/>
    </location>
</feature>
<evidence type="ECO:0000256" key="2">
    <source>
        <dbReference type="ARBA" id="ARBA00022692"/>
    </source>
</evidence>
<feature type="transmembrane region" description="Helical" evidence="6">
    <location>
        <begin position="177"/>
        <end position="196"/>
    </location>
</feature>
<feature type="region of interest" description="Disordered" evidence="5">
    <location>
        <begin position="527"/>
        <end position="571"/>
    </location>
</feature>